<name>A0A1E1IPN8_LEIGU</name>
<gene>
    <name evidence="1" type="primary">LgM4147LRVhigh.07.00230.00330</name>
    <name evidence="1" type="ORF">BN36_0707010</name>
</gene>
<keyword evidence="1" id="KW-0328">Glycosyltransferase</keyword>
<evidence type="ECO:0000313" key="1">
    <source>
        <dbReference type="EMBL" id="CCM13189.1"/>
    </source>
</evidence>
<organism evidence="1">
    <name type="scientific">Leishmania guyanensis</name>
    <dbReference type="NCBI Taxonomy" id="5670"/>
    <lineage>
        <taxon>Eukaryota</taxon>
        <taxon>Discoba</taxon>
        <taxon>Euglenozoa</taxon>
        <taxon>Kinetoplastea</taxon>
        <taxon>Metakinetoplastina</taxon>
        <taxon>Trypanosomatida</taxon>
        <taxon>Trypanosomatidae</taxon>
        <taxon>Leishmaniinae</taxon>
        <taxon>Leishmania</taxon>
        <taxon>Leishmania guyanensis species complex</taxon>
    </lineage>
</organism>
<accession>A0A1E1IPN8</accession>
<protein>
    <submittedName>
        <fullName evidence="1">Hypothetical phosphoglycan beta 1,3 galactosyltransferase 1</fullName>
    </submittedName>
</protein>
<reference evidence="1" key="1">
    <citation type="submission" date="2012-08" db="EMBL/GenBank/DDBJ databases">
        <title>Comparative genomics of metastatic and non-metastatic Leishmania guyanensis provides insights into polygenic factors involved in Leishmania RNA virus infection.</title>
        <authorList>
            <person name="Smith D."/>
            <person name="Hertz-Fowler C."/>
            <person name="Martin R."/>
            <person name="Dickens N."/>
            <person name="Fasel N."/>
            <person name="Falquet L."/>
            <person name="Beverley S."/>
            <person name="Zangger H."/>
            <person name="Calderon-Copete S."/>
            <person name="Mottram J."/>
            <person name="Xenarios I."/>
        </authorList>
    </citation>
    <scope>NUCLEOTIDE SEQUENCE</scope>
    <source>
        <strain evidence="1">MHOM/BR/75/M4147/SSU:IR2SAT-LUC</strain>
    </source>
</reference>
<dbReference type="EMBL" id="CALQ01000215">
    <property type="protein sequence ID" value="CCM13189.1"/>
    <property type="molecule type" value="Genomic_DNA"/>
</dbReference>
<keyword evidence="1" id="KW-0808">Transferase</keyword>
<proteinExistence type="predicted"/>
<dbReference type="GO" id="GO:0016757">
    <property type="term" value="F:glycosyltransferase activity"/>
    <property type="evidence" value="ECO:0007669"/>
    <property type="project" value="UniProtKB-KW"/>
</dbReference>
<dbReference type="AlphaFoldDB" id="A0A1E1IPN8"/>
<sequence length="149" mass="15488">MLRLTSPHRAAIRQFCRHRSGTCSTHVSSVSSTAAAVEGGDVAKADGAVWELLCSGVKASMVSPEEIVGGASSLAKLSSALSLPATPAFTSAVRYMCHVSTALWQEVGGAVHVPRIHRTVAGGAVPSQLTMARFFGGPPSDYKQEDGHV</sequence>